<evidence type="ECO:0008006" key="6">
    <source>
        <dbReference type="Google" id="ProtNLM"/>
    </source>
</evidence>
<dbReference type="RefSeq" id="WP_090505053.1">
    <property type="nucleotide sequence ID" value="NZ_FNWL01000001.1"/>
</dbReference>
<dbReference type="EMBL" id="FNWL01000001">
    <property type="protein sequence ID" value="SEH12102.1"/>
    <property type="molecule type" value="Genomic_DNA"/>
</dbReference>
<name>A0A1H6FP31_9EURY</name>
<evidence type="ECO:0000313" key="5">
    <source>
        <dbReference type="Proteomes" id="UP000199112"/>
    </source>
</evidence>
<dbReference type="PANTHER" id="PTHR36509">
    <property type="entry name" value="BLL3101 PROTEIN"/>
    <property type="match status" value="1"/>
</dbReference>
<feature type="compositionally biased region" description="Low complexity" evidence="1">
    <location>
        <begin position="41"/>
        <end position="55"/>
    </location>
</feature>
<evidence type="ECO:0000259" key="2">
    <source>
        <dbReference type="Pfam" id="PF06742"/>
    </source>
</evidence>
<reference evidence="5" key="1">
    <citation type="submission" date="2016-10" db="EMBL/GenBank/DDBJ databases">
        <authorList>
            <person name="Varghese N."/>
            <person name="Submissions S."/>
        </authorList>
    </citation>
    <scope>NUCLEOTIDE SEQUENCE [LARGE SCALE GENOMIC DNA]</scope>
    <source>
        <strain evidence="5">CGMCC 1.8981</strain>
    </source>
</reference>
<feature type="region of interest" description="Disordered" evidence="1">
    <location>
        <begin position="1"/>
        <end position="21"/>
    </location>
</feature>
<dbReference type="AlphaFoldDB" id="A0A1H6FP31"/>
<keyword evidence="5" id="KW-1185">Reference proteome</keyword>
<dbReference type="Proteomes" id="UP000199112">
    <property type="component" value="Unassembled WGS sequence"/>
</dbReference>
<feature type="domain" description="DUF1214" evidence="2">
    <location>
        <begin position="279"/>
        <end position="361"/>
    </location>
</feature>
<accession>A0A1H6FP31</accession>
<feature type="region of interest" description="Disordered" evidence="1">
    <location>
        <begin position="41"/>
        <end position="64"/>
    </location>
</feature>
<dbReference type="Gene3D" id="2.60.120.600">
    <property type="entry name" value="Domain of unknown function DUF1214, C-terminal domain"/>
    <property type="match status" value="1"/>
</dbReference>
<feature type="domain" description="DUF1254" evidence="3">
    <location>
        <begin position="92"/>
        <end position="201"/>
    </location>
</feature>
<dbReference type="PANTHER" id="PTHR36509:SF2">
    <property type="entry name" value="BLL3101 PROTEIN"/>
    <property type="match status" value="1"/>
</dbReference>
<dbReference type="InterPro" id="IPR010679">
    <property type="entry name" value="DUF1254"/>
</dbReference>
<dbReference type="InterPro" id="IPR037049">
    <property type="entry name" value="DUF1214_C_sf"/>
</dbReference>
<organism evidence="4 5">
    <name type="scientific">Natronorubrum sediminis</name>
    <dbReference type="NCBI Taxonomy" id="640943"/>
    <lineage>
        <taxon>Archaea</taxon>
        <taxon>Methanobacteriati</taxon>
        <taxon>Methanobacteriota</taxon>
        <taxon>Stenosarchaea group</taxon>
        <taxon>Halobacteria</taxon>
        <taxon>Halobacteriales</taxon>
        <taxon>Natrialbaceae</taxon>
        <taxon>Natronorubrum</taxon>
    </lineage>
</organism>
<dbReference type="Pfam" id="PF06742">
    <property type="entry name" value="DUF1214"/>
    <property type="match status" value="1"/>
</dbReference>
<dbReference type="InterPro" id="IPR006311">
    <property type="entry name" value="TAT_signal"/>
</dbReference>
<dbReference type="OrthoDB" id="181739at2157"/>
<proteinExistence type="predicted"/>
<dbReference type="Pfam" id="PF06863">
    <property type="entry name" value="DUF1254"/>
    <property type="match status" value="1"/>
</dbReference>
<dbReference type="SUPFAM" id="SSF160935">
    <property type="entry name" value="VPA0735-like"/>
    <property type="match status" value="1"/>
</dbReference>
<feature type="compositionally biased region" description="Acidic residues" evidence="1">
    <location>
        <begin position="1"/>
        <end position="14"/>
    </location>
</feature>
<protein>
    <recommendedName>
        <fullName evidence="6">DUF1214 domain-containing protein</fullName>
    </recommendedName>
</protein>
<gene>
    <name evidence="4" type="ORF">SAMN04487967_0653</name>
</gene>
<sequence length="378" mass="41640">MSDEPPDTTAESDFEPLRATRRTALRGAGLAGILALASGSATASQQSSEANTQQTDQQSSAADESIPVTWENYPRANCHVAFQSTVDLGGFGQFYHRRNVTPIEDQLVVGENRDVIASLGVFDLTEPVTITLPDSGDRYMSMNVQDEDQYVKNFATDPGGYTITRELVDTQYAGVLVRTFVDPTDPADLEQARQLQDEIEVNQSSAGSFEIPNWDQQSYQRLTAALIPVGFTLDDYSGAFGDVDEVDPVKFFIASTAGWTGVPEPEAAFILQRIPAQNDGTTPHTLTVEDVPVDGFWSVTVYNSDFYLEENEFDAYTVSNATAERADDGSVTIHFGGDPDQPNFIYTPEGWNYTVRLYEPREEILDGSYQFPEAQPVE</sequence>
<evidence type="ECO:0000259" key="3">
    <source>
        <dbReference type="Pfam" id="PF06863"/>
    </source>
</evidence>
<dbReference type="InterPro" id="IPR010621">
    <property type="entry name" value="DUF1214"/>
</dbReference>
<evidence type="ECO:0000313" key="4">
    <source>
        <dbReference type="EMBL" id="SEH12102.1"/>
    </source>
</evidence>
<dbReference type="PROSITE" id="PS51318">
    <property type="entry name" value="TAT"/>
    <property type="match status" value="1"/>
</dbReference>
<evidence type="ECO:0000256" key="1">
    <source>
        <dbReference type="SAM" id="MobiDB-lite"/>
    </source>
</evidence>